<evidence type="ECO:0000256" key="3">
    <source>
        <dbReference type="ARBA" id="ARBA00022777"/>
    </source>
</evidence>
<dbReference type="SUPFAM" id="SSF53613">
    <property type="entry name" value="Ribokinase-like"/>
    <property type="match status" value="1"/>
</dbReference>
<dbReference type="InterPro" id="IPR002173">
    <property type="entry name" value="Carboh/pur_kinase_PfkB_CS"/>
</dbReference>
<keyword evidence="6" id="KW-1185">Reference proteome</keyword>
<dbReference type="PROSITE" id="PS00584">
    <property type="entry name" value="PFKB_KINASES_2"/>
    <property type="match status" value="1"/>
</dbReference>
<dbReference type="InterPro" id="IPR011611">
    <property type="entry name" value="PfkB_dom"/>
</dbReference>
<evidence type="ECO:0000256" key="2">
    <source>
        <dbReference type="ARBA" id="ARBA00022679"/>
    </source>
</evidence>
<protein>
    <submittedName>
        <fullName evidence="5">Sugar kinase</fullName>
    </submittedName>
</protein>
<dbReference type="EMBL" id="JBHRTB010000010">
    <property type="protein sequence ID" value="MFC3142870.1"/>
    <property type="molecule type" value="Genomic_DNA"/>
</dbReference>
<accession>A0ABV7GRU3</accession>
<dbReference type="CDD" id="cd01166">
    <property type="entry name" value="KdgK"/>
    <property type="match status" value="1"/>
</dbReference>
<evidence type="ECO:0000259" key="4">
    <source>
        <dbReference type="Pfam" id="PF00294"/>
    </source>
</evidence>
<organism evidence="5 6">
    <name type="scientific">Psychromarinibacter halotolerans</name>
    <dbReference type="NCBI Taxonomy" id="1775175"/>
    <lineage>
        <taxon>Bacteria</taxon>
        <taxon>Pseudomonadati</taxon>
        <taxon>Pseudomonadota</taxon>
        <taxon>Alphaproteobacteria</taxon>
        <taxon>Rhodobacterales</taxon>
        <taxon>Paracoccaceae</taxon>
        <taxon>Psychromarinibacter</taxon>
    </lineage>
</organism>
<evidence type="ECO:0000256" key="1">
    <source>
        <dbReference type="ARBA" id="ARBA00010688"/>
    </source>
</evidence>
<dbReference type="GO" id="GO:0016301">
    <property type="term" value="F:kinase activity"/>
    <property type="evidence" value="ECO:0007669"/>
    <property type="project" value="UniProtKB-KW"/>
</dbReference>
<comment type="caution">
    <text evidence="5">The sequence shown here is derived from an EMBL/GenBank/DDBJ whole genome shotgun (WGS) entry which is preliminary data.</text>
</comment>
<dbReference type="Gene3D" id="3.40.1190.20">
    <property type="match status" value="1"/>
</dbReference>
<dbReference type="Proteomes" id="UP001595632">
    <property type="component" value="Unassembled WGS sequence"/>
</dbReference>
<name>A0ABV7GRU3_9RHOB</name>
<evidence type="ECO:0000313" key="5">
    <source>
        <dbReference type="EMBL" id="MFC3142870.1"/>
    </source>
</evidence>
<dbReference type="Pfam" id="PF00294">
    <property type="entry name" value="PfkB"/>
    <property type="match status" value="1"/>
</dbReference>
<dbReference type="PANTHER" id="PTHR43085">
    <property type="entry name" value="HEXOKINASE FAMILY MEMBER"/>
    <property type="match status" value="1"/>
</dbReference>
<evidence type="ECO:0000313" key="6">
    <source>
        <dbReference type="Proteomes" id="UP001595632"/>
    </source>
</evidence>
<reference evidence="6" key="1">
    <citation type="journal article" date="2019" name="Int. J. Syst. Evol. Microbiol.">
        <title>The Global Catalogue of Microorganisms (GCM) 10K type strain sequencing project: providing services to taxonomists for standard genome sequencing and annotation.</title>
        <authorList>
            <consortium name="The Broad Institute Genomics Platform"/>
            <consortium name="The Broad Institute Genome Sequencing Center for Infectious Disease"/>
            <person name="Wu L."/>
            <person name="Ma J."/>
        </authorList>
    </citation>
    <scope>NUCLEOTIDE SEQUENCE [LARGE SCALE GENOMIC DNA]</scope>
    <source>
        <strain evidence="6">KCTC 52366</strain>
    </source>
</reference>
<dbReference type="InterPro" id="IPR029056">
    <property type="entry name" value="Ribokinase-like"/>
</dbReference>
<sequence>MRVACVGEAMVELSLDAAPSTAARLGFAGDVLNTAIYLKRSAPELQVDFVTRVGRDAFSDRMVGFIAAEEVGTGAIGRSDDRNVGLYAITTDAQGERSFTYWRDSSAARTLFQAPDGPDFSVLEGYDVVYSSAITLAILSPDVRGALMTWLDEFRARGGRVAFDSNYRPRLWPDEATAHAAIERAWRSCDIALPSVDDEMAVFGDPDAPAVLDRLTGWGVRDGALKRGADGPVSLGEAVEAQYAPAAQVVDTTAAGDSFNGGYLAAALTGRGQRDALRAGHDLASMVVGVKGAIAPR</sequence>
<dbReference type="PANTHER" id="PTHR43085:SF15">
    <property type="entry name" value="2-DEHYDRO-3-DEOXYGLUCONOKINASE"/>
    <property type="match status" value="1"/>
</dbReference>
<dbReference type="InterPro" id="IPR050306">
    <property type="entry name" value="PfkB_Carbo_kinase"/>
</dbReference>
<keyword evidence="3 5" id="KW-0418">Kinase</keyword>
<dbReference type="RefSeq" id="WP_275632853.1">
    <property type="nucleotide sequence ID" value="NZ_JARGYD010000004.1"/>
</dbReference>
<proteinExistence type="inferred from homology"/>
<keyword evidence="2" id="KW-0808">Transferase</keyword>
<gene>
    <name evidence="5" type="ORF">ACFOGP_09130</name>
</gene>
<comment type="similarity">
    <text evidence="1">Belongs to the carbohydrate kinase PfkB family.</text>
</comment>
<feature type="domain" description="Carbohydrate kinase PfkB" evidence="4">
    <location>
        <begin position="2"/>
        <end position="296"/>
    </location>
</feature>